<dbReference type="InterPro" id="IPR006176">
    <property type="entry name" value="3-OHacyl-CoA_DH_NAD-bd"/>
</dbReference>
<gene>
    <name evidence="5" type="ORF">HFRIS_020921</name>
</gene>
<dbReference type="AlphaFoldDB" id="A0AAI9IB91"/>
<dbReference type="InterPro" id="IPR036291">
    <property type="entry name" value="NAD(P)-bd_dom_sf"/>
</dbReference>
<dbReference type="GO" id="GO:0006631">
    <property type="term" value="P:fatty acid metabolic process"/>
    <property type="evidence" value="ECO:0007669"/>
    <property type="project" value="InterPro"/>
</dbReference>
<evidence type="ECO:0000259" key="3">
    <source>
        <dbReference type="Pfam" id="PF02737"/>
    </source>
</evidence>
<dbReference type="NCBIfam" id="NF006124">
    <property type="entry name" value="PRK08268.1"/>
    <property type="match status" value="1"/>
</dbReference>
<dbReference type="InterPro" id="IPR041040">
    <property type="entry name" value="3HCDH_RFF"/>
</dbReference>
<dbReference type="Pfam" id="PF18321">
    <property type="entry name" value="3HCDH_RFF"/>
    <property type="match status" value="1"/>
</dbReference>
<name>A0AAI9IB91_9BURK</name>
<dbReference type="Pfam" id="PF02737">
    <property type="entry name" value="3HCDH_N"/>
    <property type="match status" value="1"/>
</dbReference>
<dbReference type="Proteomes" id="UP000006772">
    <property type="component" value="Unassembled WGS sequence"/>
</dbReference>
<evidence type="ECO:0000313" key="5">
    <source>
        <dbReference type="EMBL" id="EOA02800.1"/>
    </source>
</evidence>
<dbReference type="Pfam" id="PF00725">
    <property type="entry name" value="3HCDH"/>
    <property type="match status" value="2"/>
</dbReference>
<dbReference type="GO" id="GO:0070403">
    <property type="term" value="F:NAD+ binding"/>
    <property type="evidence" value="ECO:0007669"/>
    <property type="project" value="InterPro"/>
</dbReference>
<dbReference type="EC" id="1.1.1.157" evidence="5"/>
<sequence length="511" mass="54165">MNALKPDTLIGIIGAGAMGSGIAQVALDAGHPVVLHDAAAGALERGLDGIRTRYARLLAKGKIDQAHHDACLARLRGGSLQELAGAALVIEAIVERLDVKIAVLSQLEQLLRPDAIIASNTSSLSITAIAAGLARPQQVVGMHFFNPAPLLPLVEVVSGKASAEAVVQTIFETALAWKKVPVHCRSTPGFIVNRIARPYYGEALRLLAEGAADAATLDRVLRETGGFRMGAFELMDMIGHDVNYAVTQSVYDALYQDPRYKPSLLQKELVDAGWLGRKSGRGFYRYDAQAQTGDAVRPGADTPAGYTIGSVIAEGELGPAAALIDLAHEHGLPVRVTDGAGVLHIDGVTLALSDGRSASERFARDGVQVVFDLALDYRQARSIALAPADQTDRHALTVAQAFFAGIGKSVVVLDDCPGLVVMRTVAMLANEGADAVQQAIATAADVDLAMLNGVNYPRGPLAWADRIGIAHVARVIRHLSLSYGEDRYRLSPLLARMALTNRAFFSERASA</sequence>
<dbReference type="PROSITE" id="PS00067">
    <property type="entry name" value="3HCDH"/>
    <property type="match status" value="1"/>
</dbReference>
<keyword evidence="1 5" id="KW-0560">Oxidoreductase</keyword>
<dbReference type="InterPro" id="IPR006180">
    <property type="entry name" value="3-OHacyl-CoA_DH_CS"/>
</dbReference>
<dbReference type="EMBL" id="AEEC02000039">
    <property type="protein sequence ID" value="EOA02800.1"/>
    <property type="molecule type" value="Genomic_DNA"/>
</dbReference>
<feature type="domain" description="3-hydroxyacyl-CoA dehydrogenase C-terminal" evidence="2">
    <location>
        <begin position="189"/>
        <end position="286"/>
    </location>
</feature>
<accession>A0AAI9IB91</accession>
<dbReference type="FunFam" id="3.40.50.720:FF:000009">
    <property type="entry name" value="Fatty oxidation complex, alpha subunit"/>
    <property type="match status" value="1"/>
</dbReference>
<dbReference type="InterPro" id="IPR008927">
    <property type="entry name" value="6-PGluconate_DH-like_C_sf"/>
</dbReference>
<dbReference type="PANTHER" id="PTHR48075:SF5">
    <property type="entry name" value="3-HYDROXYBUTYRYL-COA DEHYDROGENASE"/>
    <property type="match status" value="1"/>
</dbReference>
<feature type="domain" description="3-hydroxyacyl-CoA dehydrogenase C-terminal" evidence="2">
    <location>
        <begin position="418"/>
        <end position="502"/>
    </location>
</feature>
<dbReference type="SUPFAM" id="SSF48179">
    <property type="entry name" value="6-phosphogluconate dehydrogenase C-terminal domain-like"/>
    <property type="match status" value="2"/>
</dbReference>
<dbReference type="GO" id="GO:0008691">
    <property type="term" value="F:3-hydroxybutyryl-CoA dehydrogenase activity"/>
    <property type="evidence" value="ECO:0007669"/>
    <property type="project" value="UniProtKB-EC"/>
</dbReference>
<proteinExistence type="predicted"/>
<feature type="domain" description="3-hydroxyacyl-CoA dehydrogenase NAD binding" evidence="3">
    <location>
        <begin position="10"/>
        <end position="185"/>
    </location>
</feature>
<dbReference type="Gene3D" id="3.40.50.720">
    <property type="entry name" value="NAD(P)-binding Rossmann-like Domain"/>
    <property type="match status" value="1"/>
</dbReference>
<protein>
    <submittedName>
        <fullName evidence="5">3-hydroxy-acyl-CoA dehydrogenase</fullName>
        <ecNumber evidence="5">1.1.1.157</ecNumber>
    </submittedName>
</protein>
<dbReference type="SUPFAM" id="SSF51735">
    <property type="entry name" value="NAD(P)-binding Rossmann-fold domains"/>
    <property type="match status" value="1"/>
</dbReference>
<evidence type="ECO:0000259" key="2">
    <source>
        <dbReference type="Pfam" id="PF00725"/>
    </source>
</evidence>
<evidence type="ECO:0000313" key="6">
    <source>
        <dbReference type="Proteomes" id="UP000006772"/>
    </source>
</evidence>
<dbReference type="RefSeq" id="WP_006464976.1">
    <property type="nucleotide sequence ID" value="NZ_AEEC02000039.1"/>
</dbReference>
<dbReference type="Gene3D" id="1.10.1040.50">
    <property type="match status" value="1"/>
</dbReference>
<feature type="domain" description="3-hydroxybutyryl-CoA dehydrogenase reduced Rossmann-fold" evidence="4">
    <location>
        <begin position="350"/>
        <end position="417"/>
    </location>
</feature>
<organism evidence="5 6">
    <name type="scientific">Herbaspirillum frisingense GSF30</name>
    <dbReference type="NCBI Taxonomy" id="864073"/>
    <lineage>
        <taxon>Bacteria</taxon>
        <taxon>Pseudomonadati</taxon>
        <taxon>Pseudomonadota</taxon>
        <taxon>Betaproteobacteria</taxon>
        <taxon>Burkholderiales</taxon>
        <taxon>Oxalobacteraceae</taxon>
        <taxon>Herbaspirillum</taxon>
    </lineage>
</organism>
<evidence type="ECO:0000256" key="1">
    <source>
        <dbReference type="ARBA" id="ARBA00023002"/>
    </source>
</evidence>
<dbReference type="PANTHER" id="PTHR48075">
    <property type="entry name" value="3-HYDROXYACYL-COA DEHYDROGENASE FAMILY PROTEIN"/>
    <property type="match status" value="1"/>
</dbReference>
<reference evidence="5 6" key="1">
    <citation type="journal article" date="2013" name="Front. Microbiol.">
        <title>The genome of the endophytic bacterium H. frisingense GSF30(T) identifies diverse strategies in the Herbaspirillum genus to interact with plants.</title>
        <authorList>
            <person name="Straub D."/>
            <person name="Rothballer M."/>
            <person name="Hartmann A."/>
            <person name="Ludewig U."/>
        </authorList>
    </citation>
    <scope>NUCLEOTIDE SEQUENCE [LARGE SCALE GENOMIC DNA]</scope>
    <source>
        <strain evidence="5 6">GSF30</strain>
    </source>
</reference>
<dbReference type="InterPro" id="IPR006108">
    <property type="entry name" value="3HC_DH_C"/>
</dbReference>
<evidence type="ECO:0000259" key="4">
    <source>
        <dbReference type="Pfam" id="PF18321"/>
    </source>
</evidence>
<comment type="caution">
    <text evidence="5">The sequence shown here is derived from an EMBL/GenBank/DDBJ whole genome shotgun (WGS) entry which is preliminary data.</text>
</comment>